<proteinExistence type="inferred from homology"/>
<dbReference type="HAMAP" id="MF_00351">
    <property type="entry name" value="RNA_methyltransf_FlpA"/>
    <property type="match status" value="1"/>
</dbReference>
<sequence>MEIERVIDNTYWINKGARRILTTLNMQPDISVYGEKIFKINGKEYREWIPSRSKLAATIYKGFKPNDLKEGISVLYLGASTGTTVSHVSDIVGKNGKVYAIEISEEVGVKLVLLAETRKNIYPIIYDAAKLEEKKDALQRCDFIYEDVAQRNQVEIFIKNANMFLKRGGHGAIAIKAKSIDVLAKPRDIVEKALEILSKRFSIIKTIDLYPFQKDHSIIFVKN</sequence>
<feature type="binding site" evidence="7">
    <location>
        <begin position="127"/>
        <end position="128"/>
    </location>
    <ligand>
        <name>S-adenosyl-L-methionine</name>
        <dbReference type="ChEBI" id="CHEBI:59789"/>
    </ligand>
</feature>
<organism evidence="8 9">
    <name type="scientific">Candidatus Acidifodinimicrobium mancum</name>
    <dbReference type="NCBI Taxonomy" id="2898728"/>
    <lineage>
        <taxon>Archaea</taxon>
        <taxon>Candidatus Parvarchaeota</taxon>
        <taxon>Candidatus Acidifodinimicrobiaceae</taxon>
        <taxon>Candidatus Acidifodinimicrobium</taxon>
    </lineage>
</organism>
<dbReference type="GO" id="GO:0008033">
    <property type="term" value="P:tRNA processing"/>
    <property type="evidence" value="ECO:0007669"/>
    <property type="project" value="UniProtKB-UniRule"/>
</dbReference>
<reference evidence="8 9" key="1">
    <citation type="submission" date="2020-09" db="EMBL/GenBank/DDBJ databases">
        <title>Genomic characterization of a novel Parvarchaeota family in acid mine drainage sediments.</title>
        <authorList>
            <person name="Luo Z.-H."/>
        </authorList>
    </citation>
    <scope>NUCLEOTIDE SEQUENCE [LARGE SCALE GENOMIC DNA]</scope>
    <source>
        <strain evidence="8">MAS1_bins.189</strain>
    </source>
</reference>
<dbReference type="InterPro" id="IPR029063">
    <property type="entry name" value="SAM-dependent_MTases_sf"/>
</dbReference>
<dbReference type="GO" id="GO:1990259">
    <property type="term" value="F:histone H2AQ104 methyltransferase activity"/>
    <property type="evidence" value="ECO:0007669"/>
    <property type="project" value="TreeGrafter"/>
</dbReference>
<dbReference type="CDD" id="cd02440">
    <property type="entry name" value="AdoMet_MTases"/>
    <property type="match status" value="1"/>
</dbReference>
<dbReference type="InterPro" id="IPR000692">
    <property type="entry name" value="Fibrillarin"/>
</dbReference>
<dbReference type="GO" id="GO:0000494">
    <property type="term" value="P:box C/D sno(s)RNA 3'-end processing"/>
    <property type="evidence" value="ECO:0007669"/>
    <property type="project" value="TreeGrafter"/>
</dbReference>
<keyword evidence="2 7" id="KW-0698">rRNA processing</keyword>
<evidence type="ECO:0000256" key="4">
    <source>
        <dbReference type="ARBA" id="ARBA00022679"/>
    </source>
</evidence>
<evidence type="ECO:0000256" key="7">
    <source>
        <dbReference type="HAMAP-Rule" id="MF_00351"/>
    </source>
</evidence>
<name>A0A8T3UV32_9ARCH</name>
<evidence type="ECO:0000313" key="9">
    <source>
        <dbReference type="Proteomes" id="UP000718571"/>
    </source>
</evidence>
<gene>
    <name evidence="7" type="primary">flpA</name>
    <name evidence="8" type="ORF">IHE51_00635</name>
</gene>
<protein>
    <recommendedName>
        <fullName evidence="7">Fibrillarin-like rRNA/tRNA 2'-O-methyltransferase</fullName>
        <ecNumber evidence="7">2.1.1.-</ecNumber>
    </recommendedName>
</protein>
<dbReference type="EC" id="2.1.1.-" evidence="7"/>
<evidence type="ECO:0000256" key="1">
    <source>
        <dbReference type="ARBA" id="ARBA00010632"/>
    </source>
</evidence>
<comment type="subunit">
    <text evidence="7">Interacts with nop5. Component of box C/D small ribonucleoprotein (sRNP) particles that contain rpl7ae, FlpA and nop5, plus a guide RNA.</text>
</comment>
<dbReference type="Gene3D" id="3.40.50.150">
    <property type="entry name" value="Vaccinia Virus protein VP39"/>
    <property type="match status" value="1"/>
</dbReference>
<feature type="binding site" evidence="7">
    <location>
        <begin position="102"/>
        <end position="103"/>
    </location>
    <ligand>
        <name>S-adenosyl-L-methionine</name>
        <dbReference type="ChEBI" id="CHEBI:59789"/>
    </ligand>
</feature>
<dbReference type="AlphaFoldDB" id="A0A8T3UV32"/>
<dbReference type="PIRSF" id="PIRSF006540">
    <property type="entry name" value="Nop17p"/>
    <property type="match status" value="1"/>
</dbReference>
<comment type="caution">
    <text evidence="8">The sequence shown here is derived from an EMBL/GenBank/DDBJ whole genome shotgun (WGS) entry which is preliminary data.</text>
</comment>
<dbReference type="SMART" id="SM01206">
    <property type="entry name" value="Fibrillarin"/>
    <property type="match status" value="1"/>
</dbReference>
<keyword evidence="4 7" id="KW-0808">Transferase</keyword>
<comment type="function">
    <text evidence="7">Involved in pre-rRNA and tRNA processing. Utilizes the methyl donor S-adenosyl-L-methionine to catalyze the site-specific 2'-hydroxyl methylation of ribose moieties in rRNA and tRNA. Site specificity is provided by a guide RNA that base pairs with the substrate. Methylation occurs at a characteristic distance from the sequence involved in base pairing with the guide RNA.</text>
</comment>
<dbReference type="Proteomes" id="UP000718571">
    <property type="component" value="Unassembled WGS sequence"/>
</dbReference>
<evidence type="ECO:0000256" key="2">
    <source>
        <dbReference type="ARBA" id="ARBA00022552"/>
    </source>
</evidence>
<keyword evidence="6 7" id="KW-0694">RNA-binding</keyword>
<dbReference type="GO" id="GO:0003723">
    <property type="term" value="F:RNA binding"/>
    <property type="evidence" value="ECO:0007669"/>
    <property type="project" value="UniProtKB-UniRule"/>
</dbReference>
<feature type="binding site" evidence="7">
    <location>
        <begin position="147"/>
        <end position="150"/>
    </location>
    <ligand>
        <name>S-adenosyl-L-methionine</name>
        <dbReference type="ChEBI" id="CHEBI:59789"/>
    </ligand>
</feature>
<feature type="binding site" evidence="7">
    <location>
        <begin position="83"/>
        <end position="84"/>
    </location>
    <ligand>
        <name>S-adenosyl-L-methionine</name>
        <dbReference type="ChEBI" id="CHEBI:59789"/>
    </ligand>
</feature>
<dbReference type="EMBL" id="JADFAR010000006">
    <property type="protein sequence ID" value="MBE5728350.1"/>
    <property type="molecule type" value="Genomic_DNA"/>
</dbReference>
<dbReference type="NCBIfam" id="NF003276">
    <property type="entry name" value="PRK04266.1-2"/>
    <property type="match status" value="1"/>
</dbReference>
<evidence type="ECO:0000313" key="8">
    <source>
        <dbReference type="EMBL" id="MBE5728350.1"/>
    </source>
</evidence>
<dbReference type="SUPFAM" id="SSF53335">
    <property type="entry name" value="S-adenosyl-L-methionine-dependent methyltransferases"/>
    <property type="match status" value="1"/>
</dbReference>
<accession>A0A8T3UV32</accession>
<dbReference type="GO" id="GO:0008649">
    <property type="term" value="F:rRNA methyltransferase activity"/>
    <property type="evidence" value="ECO:0007669"/>
    <property type="project" value="TreeGrafter"/>
</dbReference>
<evidence type="ECO:0000256" key="5">
    <source>
        <dbReference type="ARBA" id="ARBA00022694"/>
    </source>
</evidence>
<keyword evidence="5 7" id="KW-0819">tRNA processing</keyword>
<evidence type="ECO:0000256" key="3">
    <source>
        <dbReference type="ARBA" id="ARBA00022603"/>
    </source>
</evidence>
<dbReference type="Pfam" id="PF01269">
    <property type="entry name" value="Fibrillarin"/>
    <property type="match status" value="1"/>
</dbReference>
<dbReference type="Gene3D" id="3.30.200.20">
    <property type="entry name" value="Phosphorylase Kinase, domain 1"/>
    <property type="match status" value="1"/>
</dbReference>
<comment type="similarity">
    <text evidence="1 7">Belongs to the methyltransferase superfamily. Fibrillarin family.</text>
</comment>
<dbReference type="PANTHER" id="PTHR10335:SF17">
    <property type="entry name" value="FIBRILLARIN"/>
    <property type="match status" value="1"/>
</dbReference>
<dbReference type="PRINTS" id="PR00052">
    <property type="entry name" value="FIBRILLARIN"/>
</dbReference>
<keyword evidence="3 7" id="KW-0489">Methyltransferase</keyword>
<evidence type="ECO:0000256" key="6">
    <source>
        <dbReference type="ARBA" id="ARBA00022884"/>
    </source>
</evidence>
<dbReference type="PANTHER" id="PTHR10335">
    <property type="entry name" value="RRNA 2-O-METHYLTRANSFERASE FIBRILLARIN"/>
    <property type="match status" value="1"/>
</dbReference>